<dbReference type="Pfam" id="PF24827">
    <property type="entry name" value="AstE_AspA_cat"/>
    <property type="match status" value="1"/>
</dbReference>
<accession>A0A382JHV0</accession>
<evidence type="ECO:0000256" key="1">
    <source>
        <dbReference type="ARBA" id="ARBA00001947"/>
    </source>
</evidence>
<sequence length="259" mass="29548">MGTPTKRNYLKFVNRLRKALNHSAQISTLGHIKFATNKYPFQKVILGDHNPRRVLISAGIHGDEPAGVESVCAFLESGRYKAHLDEWEITILPCINPYGFENDTRENHDNKDLNRLFKDQLPPLEVQLAKSTFKPSYFDITIELHEDSDSHGYYLFQKSNQPDGLEVGFKIIEALKEIIPINFDEIIESMPAEKGVIHRIKDIEEMEWWPMAGYSLAMKSGHCLTLETPTQLAMSTRVSAHLVALDQALMYCSQKTPQF</sequence>
<dbReference type="AlphaFoldDB" id="A0A382JHV0"/>
<feature type="domain" description="Peptidase M14" evidence="5">
    <location>
        <begin position="5"/>
        <end position="259"/>
    </location>
</feature>
<dbReference type="InterPro" id="IPR053138">
    <property type="entry name" value="N-alpha-Ac-DABA_deacetylase"/>
</dbReference>
<gene>
    <name evidence="6" type="ORF">METZ01_LOCUS263796</name>
</gene>
<evidence type="ECO:0000256" key="2">
    <source>
        <dbReference type="ARBA" id="ARBA00022723"/>
    </source>
</evidence>
<protein>
    <recommendedName>
        <fullName evidence="5">Peptidase M14 domain-containing protein</fullName>
    </recommendedName>
</protein>
<dbReference type="GO" id="GO:0016788">
    <property type="term" value="F:hydrolase activity, acting on ester bonds"/>
    <property type="evidence" value="ECO:0007669"/>
    <property type="project" value="InterPro"/>
</dbReference>
<proteinExistence type="predicted"/>
<dbReference type="PROSITE" id="PS52035">
    <property type="entry name" value="PEPTIDASE_M14"/>
    <property type="match status" value="1"/>
</dbReference>
<dbReference type="GO" id="GO:0008270">
    <property type="term" value="F:zinc ion binding"/>
    <property type="evidence" value="ECO:0007669"/>
    <property type="project" value="InterPro"/>
</dbReference>
<dbReference type="InterPro" id="IPR000834">
    <property type="entry name" value="Peptidase_M14"/>
</dbReference>
<dbReference type="InterPro" id="IPR055438">
    <property type="entry name" value="AstE_AspA_cat"/>
</dbReference>
<name>A0A382JHV0_9ZZZZ</name>
<evidence type="ECO:0000313" key="6">
    <source>
        <dbReference type="EMBL" id="SVC10942.1"/>
    </source>
</evidence>
<keyword evidence="3" id="KW-0378">Hydrolase</keyword>
<dbReference type="SUPFAM" id="SSF53187">
    <property type="entry name" value="Zn-dependent exopeptidases"/>
    <property type="match status" value="1"/>
</dbReference>
<keyword evidence="2" id="KW-0479">Metal-binding</keyword>
<evidence type="ECO:0000256" key="4">
    <source>
        <dbReference type="ARBA" id="ARBA00022833"/>
    </source>
</evidence>
<dbReference type="Gene3D" id="3.40.630.10">
    <property type="entry name" value="Zn peptidases"/>
    <property type="match status" value="1"/>
</dbReference>
<comment type="cofactor">
    <cofactor evidence="1">
        <name>Zn(2+)</name>
        <dbReference type="ChEBI" id="CHEBI:29105"/>
    </cofactor>
</comment>
<reference evidence="6" key="1">
    <citation type="submission" date="2018-05" db="EMBL/GenBank/DDBJ databases">
        <authorList>
            <person name="Lanie J.A."/>
            <person name="Ng W.-L."/>
            <person name="Kazmierczak K.M."/>
            <person name="Andrzejewski T.M."/>
            <person name="Davidsen T.M."/>
            <person name="Wayne K.J."/>
            <person name="Tettelin H."/>
            <person name="Glass J.I."/>
            <person name="Rusch D."/>
            <person name="Podicherti R."/>
            <person name="Tsui H.-C.T."/>
            <person name="Winkler M.E."/>
        </authorList>
    </citation>
    <scope>NUCLEOTIDE SEQUENCE</scope>
</reference>
<dbReference type="PANTHER" id="PTHR37326:SF1">
    <property type="entry name" value="BLL3975 PROTEIN"/>
    <property type="match status" value="1"/>
</dbReference>
<evidence type="ECO:0000259" key="5">
    <source>
        <dbReference type="PROSITE" id="PS52035"/>
    </source>
</evidence>
<dbReference type="PANTHER" id="PTHR37326">
    <property type="entry name" value="BLL3975 PROTEIN"/>
    <property type="match status" value="1"/>
</dbReference>
<evidence type="ECO:0000256" key="3">
    <source>
        <dbReference type="ARBA" id="ARBA00022801"/>
    </source>
</evidence>
<dbReference type="CDD" id="cd06231">
    <property type="entry name" value="M14_REP34-like"/>
    <property type="match status" value="1"/>
</dbReference>
<keyword evidence="4" id="KW-0862">Zinc</keyword>
<dbReference type="GO" id="GO:0004181">
    <property type="term" value="F:metallocarboxypeptidase activity"/>
    <property type="evidence" value="ECO:0007669"/>
    <property type="project" value="InterPro"/>
</dbReference>
<dbReference type="GO" id="GO:0006508">
    <property type="term" value="P:proteolysis"/>
    <property type="evidence" value="ECO:0007669"/>
    <property type="project" value="InterPro"/>
</dbReference>
<dbReference type="EMBL" id="UINC01074082">
    <property type="protein sequence ID" value="SVC10942.1"/>
    <property type="molecule type" value="Genomic_DNA"/>
</dbReference>
<organism evidence="6">
    <name type="scientific">marine metagenome</name>
    <dbReference type="NCBI Taxonomy" id="408172"/>
    <lineage>
        <taxon>unclassified sequences</taxon>
        <taxon>metagenomes</taxon>
        <taxon>ecological metagenomes</taxon>
    </lineage>
</organism>